<comment type="caution">
    <text evidence="2">The sequence shown here is derived from an EMBL/GenBank/DDBJ whole genome shotgun (WGS) entry which is preliminary data.</text>
</comment>
<dbReference type="Proteomes" id="UP000460435">
    <property type="component" value="Unassembled WGS sequence"/>
</dbReference>
<gene>
    <name evidence="2" type="primary">casA</name>
    <name evidence="2" type="ORF">F7O44_05945</name>
</gene>
<dbReference type="EMBL" id="WLZY01000001">
    <property type="protein sequence ID" value="NDL56610.1"/>
    <property type="molecule type" value="Genomic_DNA"/>
</dbReference>
<feature type="compositionally biased region" description="Polar residues" evidence="1">
    <location>
        <begin position="542"/>
        <end position="551"/>
    </location>
</feature>
<protein>
    <submittedName>
        <fullName evidence="2">Type I-E CRISPR-associated protein Cse1/CasA</fullName>
    </submittedName>
</protein>
<feature type="region of interest" description="Disordered" evidence="1">
    <location>
        <begin position="534"/>
        <end position="557"/>
    </location>
</feature>
<reference evidence="2 3" key="1">
    <citation type="submission" date="2019-11" db="EMBL/GenBank/DDBJ databases">
        <authorList>
            <person name="Li X.-J."/>
            <person name="Feng X.-M."/>
        </authorList>
    </citation>
    <scope>NUCLEOTIDE SEQUENCE [LARGE SCALE GENOMIC DNA]</scope>
    <source>
        <strain evidence="2 3">XMNu-373</strain>
    </source>
</reference>
<organism evidence="2 3">
    <name type="scientific">Phytoactinopolyspora mesophila</name>
    <dbReference type="NCBI Taxonomy" id="2650750"/>
    <lineage>
        <taxon>Bacteria</taxon>
        <taxon>Bacillati</taxon>
        <taxon>Actinomycetota</taxon>
        <taxon>Actinomycetes</taxon>
        <taxon>Jiangellales</taxon>
        <taxon>Jiangellaceae</taxon>
        <taxon>Phytoactinopolyspora</taxon>
    </lineage>
</organism>
<dbReference type="InterPro" id="IPR013381">
    <property type="entry name" value="CRISPR-assoc_prot_Cse1"/>
</dbReference>
<name>A0A7K3M038_9ACTN</name>
<dbReference type="CDD" id="cd09729">
    <property type="entry name" value="Cse1_I-E"/>
    <property type="match status" value="1"/>
</dbReference>
<dbReference type="NCBIfam" id="TIGR02547">
    <property type="entry name" value="casA_cse1"/>
    <property type="match status" value="1"/>
</dbReference>
<evidence type="ECO:0000313" key="2">
    <source>
        <dbReference type="EMBL" id="NDL56610.1"/>
    </source>
</evidence>
<sequence length="557" mass="61208">MNDNGFNLLDEPWIMVLTPSGDEKQASILDVFEMAPELVTVGGEVPTQGFAITRMLLAFLHRAVDGPASKDDWTELWQADTLPLDRIHEYADRYRNRFDLFDPEQPFFQVSDLRTAKGEVSGLEKIVADVPNGAPYFTTRSAASLDRIEAAEAARWLVHAHAFDASGIKSGAVGDRNVKGGKGYPIGTGWSGQIGGVLPEGRNLRETLLLNLIGRDAETYLRIGGTADVPPWERKSDSAAWDDNRPPRGAIDMYTWQTRRVRLAGGRAGVTGVVLANGDKILPQNRHIYDPHSVWRYSEPQTKKYGHTVNMPRMHNPTRAVWRGLAAMLPSVYGRRSSGTEPQAFLAPGVMQWISSLVVNDHLPEDYVVRTRAIGAEYGAQSATFTEMIDESLTMAVALVSEQSVALGNTAKGAVDDAKKAASAVWKFAENVARAGGAEPKSGAGDRTEEALYAALEEPYRRWLAGLTSRTDTGAAREVWQKVVRDRCWPVVREVIEAAGPAAWRGREVNKRLVNVSVAEAWLRAALRQALPRAFPDRRATPETSPGATQTPREETT</sequence>
<evidence type="ECO:0000256" key="1">
    <source>
        <dbReference type="SAM" id="MobiDB-lite"/>
    </source>
</evidence>
<dbReference type="RefSeq" id="WP_162449165.1">
    <property type="nucleotide sequence ID" value="NZ_WLZY01000001.1"/>
</dbReference>
<dbReference type="AlphaFoldDB" id="A0A7K3M038"/>
<evidence type="ECO:0000313" key="3">
    <source>
        <dbReference type="Proteomes" id="UP000460435"/>
    </source>
</evidence>
<keyword evidence="3" id="KW-1185">Reference proteome</keyword>
<dbReference type="Gene3D" id="1.10.132.100">
    <property type="match status" value="1"/>
</dbReference>
<dbReference type="Pfam" id="PF09481">
    <property type="entry name" value="CRISPR_Cse1"/>
    <property type="match status" value="1"/>
</dbReference>
<proteinExistence type="predicted"/>
<accession>A0A7K3M038</accession>